<evidence type="ECO:0000256" key="3">
    <source>
        <dbReference type="ARBA" id="ARBA00022741"/>
    </source>
</evidence>
<comment type="catalytic activity">
    <reaction evidence="8">
        <text>L-threonyl-[protein] + ATP = O-phospho-L-threonyl-[protein] + ADP + H(+)</text>
        <dbReference type="Rhea" id="RHEA:46608"/>
        <dbReference type="Rhea" id="RHEA-COMP:11060"/>
        <dbReference type="Rhea" id="RHEA-COMP:11605"/>
        <dbReference type="ChEBI" id="CHEBI:15378"/>
        <dbReference type="ChEBI" id="CHEBI:30013"/>
        <dbReference type="ChEBI" id="CHEBI:30616"/>
        <dbReference type="ChEBI" id="CHEBI:61977"/>
        <dbReference type="ChEBI" id="CHEBI:456216"/>
        <dbReference type="EC" id="2.7.11.1"/>
    </reaction>
</comment>
<dbReference type="EC" id="2.7.11.1" evidence="8"/>
<keyword evidence="4 8" id="KW-0418">Kinase</keyword>
<name>A0A0B7KLU6_BIOOC</name>
<dbReference type="FunFam" id="1.10.510.10:FF:000571">
    <property type="entry name" value="Maternal embryonic leucine zipper kinase"/>
    <property type="match status" value="1"/>
</dbReference>
<dbReference type="GO" id="GO:0004674">
    <property type="term" value="F:protein serine/threonine kinase activity"/>
    <property type="evidence" value="ECO:0007669"/>
    <property type="project" value="UniProtKB-KW"/>
</dbReference>
<evidence type="ECO:0000256" key="7">
    <source>
        <dbReference type="PIRSR" id="PIRSR630616-2"/>
    </source>
</evidence>
<dbReference type="InterPro" id="IPR030616">
    <property type="entry name" value="Aur-like"/>
</dbReference>
<evidence type="ECO:0000256" key="5">
    <source>
        <dbReference type="ARBA" id="ARBA00022840"/>
    </source>
</evidence>
<feature type="active site" description="Proton acceptor" evidence="6">
    <location>
        <position position="168"/>
    </location>
</feature>
<dbReference type="SUPFAM" id="SSF56112">
    <property type="entry name" value="Protein kinase-like (PK-like)"/>
    <property type="match status" value="1"/>
</dbReference>
<keyword evidence="1 8" id="KW-0723">Serine/threonine-protein kinase</keyword>
<dbReference type="InterPro" id="IPR000719">
    <property type="entry name" value="Prot_kinase_dom"/>
</dbReference>
<keyword evidence="2 8" id="KW-0808">Transferase</keyword>
<keyword evidence="5 7" id="KW-0067">ATP-binding</keyword>
<protein>
    <recommendedName>
        <fullName evidence="8">Aurora kinase</fullName>
        <ecNumber evidence="8">2.7.11.1</ecNumber>
    </recommendedName>
</protein>
<dbReference type="EMBL" id="CDPU01000057">
    <property type="protein sequence ID" value="CEO55780.1"/>
    <property type="molecule type" value="Genomic_DNA"/>
</dbReference>
<feature type="domain" description="Protein kinase" evidence="10">
    <location>
        <begin position="41"/>
        <end position="295"/>
    </location>
</feature>
<keyword evidence="3 7" id="KW-0547">Nucleotide-binding</keyword>
<evidence type="ECO:0000256" key="9">
    <source>
        <dbReference type="SAM" id="MobiDB-lite"/>
    </source>
</evidence>
<evidence type="ECO:0000256" key="1">
    <source>
        <dbReference type="ARBA" id="ARBA00022527"/>
    </source>
</evidence>
<reference evidence="11" key="1">
    <citation type="submission" date="2015-01" db="EMBL/GenBank/DDBJ databases">
        <authorList>
            <person name="Durling Mikael"/>
        </authorList>
    </citation>
    <scope>NUCLEOTIDE SEQUENCE</scope>
</reference>
<evidence type="ECO:0000313" key="11">
    <source>
        <dbReference type="EMBL" id="CEO55780.1"/>
    </source>
</evidence>
<evidence type="ECO:0000256" key="2">
    <source>
        <dbReference type="ARBA" id="ARBA00022679"/>
    </source>
</evidence>
<sequence>MASPENALMHEASQMKDHTLSPTIEPSQPFSKDLNLGMFEVNQFKTLAKGKFSRIYLATDRETGLKYALKTMRKTDLILGRVEEQARGSFKIQSEMDHPNVLRVFGQFEAEYEHESYIYILMELSKKGSLYDLMKQNIGLPEPQAAKLVAQLAKALKYMHGKNILHRDINPENILIGSDGEVKVSGFIWSKPMVDGRCSGLCGLLDYLAPEMLHGAENYDTMVDVWCLGVLTFELLAGKAPFEDDMMMTQKRIKNLDMEVPSSVSAEATDLIHKILVLDPRKRLSLEEIQQHPWILMHN</sequence>
<dbReference type="GO" id="GO:0005524">
    <property type="term" value="F:ATP binding"/>
    <property type="evidence" value="ECO:0007669"/>
    <property type="project" value="UniProtKB-UniRule"/>
</dbReference>
<dbReference type="PROSITE" id="PS50011">
    <property type="entry name" value="PROTEIN_KINASE_DOM"/>
    <property type="match status" value="1"/>
</dbReference>
<dbReference type="PIRSF" id="PIRSF000654">
    <property type="entry name" value="Integrin-linked_kinase"/>
    <property type="match status" value="1"/>
</dbReference>
<accession>A0A0B7KLU6</accession>
<evidence type="ECO:0000256" key="8">
    <source>
        <dbReference type="RuleBase" id="RU367134"/>
    </source>
</evidence>
<feature type="binding site" evidence="7">
    <location>
        <position position="51"/>
    </location>
    <ligand>
        <name>ATP</name>
        <dbReference type="ChEBI" id="CHEBI:30616"/>
    </ligand>
</feature>
<evidence type="ECO:0000256" key="4">
    <source>
        <dbReference type="ARBA" id="ARBA00022777"/>
    </source>
</evidence>
<evidence type="ECO:0000259" key="10">
    <source>
        <dbReference type="PROSITE" id="PS50011"/>
    </source>
</evidence>
<comment type="similarity">
    <text evidence="8">Belongs to the protein kinase superfamily. Ser/Thr protein kinase family. Aurora subfamily.</text>
</comment>
<gene>
    <name evidence="11" type="ORF">BN869_000011838_1</name>
</gene>
<dbReference type="PANTHER" id="PTHR24350">
    <property type="entry name" value="SERINE/THREONINE-PROTEIN KINASE IAL-RELATED"/>
    <property type="match status" value="1"/>
</dbReference>
<evidence type="ECO:0000256" key="6">
    <source>
        <dbReference type="PIRSR" id="PIRSR630616-1"/>
    </source>
</evidence>
<dbReference type="Pfam" id="PF00069">
    <property type="entry name" value="Pkinase"/>
    <property type="match status" value="1"/>
</dbReference>
<feature type="region of interest" description="Disordered" evidence="9">
    <location>
        <begin position="1"/>
        <end position="24"/>
    </location>
</feature>
<comment type="catalytic activity">
    <reaction evidence="8">
        <text>L-seryl-[protein] + ATP = O-phospho-L-seryl-[protein] + ADP + H(+)</text>
        <dbReference type="Rhea" id="RHEA:17989"/>
        <dbReference type="Rhea" id="RHEA-COMP:9863"/>
        <dbReference type="Rhea" id="RHEA-COMP:11604"/>
        <dbReference type="ChEBI" id="CHEBI:15378"/>
        <dbReference type="ChEBI" id="CHEBI:29999"/>
        <dbReference type="ChEBI" id="CHEBI:30616"/>
        <dbReference type="ChEBI" id="CHEBI:83421"/>
        <dbReference type="ChEBI" id="CHEBI:456216"/>
        <dbReference type="EC" id="2.7.11.1"/>
    </reaction>
</comment>
<feature type="binding site" evidence="7">
    <location>
        <position position="70"/>
    </location>
    <ligand>
        <name>ATP</name>
        <dbReference type="ChEBI" id="CHEBI:30616"/>
    </ligand>
</feature>
<dbReference type="CDD" id="cd14007">
    <property type="entry name" value="STKc_Aurora"/>
    <property type="match status" value="1"/>
</dbReference>
<proteinExistence type="inferred from homology"/>
<dbReference type="InterPro" id="IPR011009">
    <property type="entry name" value="Kinase-like_dom_sf"/>
</dbReference>
<feature type="binding site" evidence="7">
    <location>
        <begin position="172"/>
        <end position="173"/>
    </location>
    <ligand>
        <name>ATP</name>
        <dbReference type="ChEBI" id="CHEBI:30616"/>
    </ligand>
</feature>
<dbReference type="Gene3D" id="1.10.510.10">
    <property type="entry name" value="Transferase(Phosphotransferase) domain 1"/>
    <property type="match status" value="1"/>
</dbReference>
<dbReference type="AlphaFoldDB" id="A0A0B7KLU6"/>
<organism evidence="11">
    <name type="scientific">Bionectria ochroleuca</name>
    <name type="common">Gliocladium roseum</name>
    <dbReference type="NCBI Taxonomy" id="29856"/>
    <lineage>
        <taxon>Eukaryota</taxon>
        <taxon>Fungi</taxon>
        <taxon>Dikarya</taxon>
        <taxon>Ascomycota</taxon>
        <taxon>Pezizomycotina</taxon>
        <taxon>Sordariomycetes</taxon>
        <taxon>Hypocreomycetidae</taxon>
        <taxon>Hypocreales</taxon>
        <taxon>Bionectriaceae</taxon>
        <taxon>Clonostachys</taxon>
    </lineage>
</organism>